<sequence length="188" mass="19909">MGCGQSSRRYSHMAPTPPSEKQGDTTSAAAAQADGGDNNNTSGSSSKKRKETPLSFRKAPVVKAPESSMPVPPTGAEPPGPPQRPVTQSKGDGPPRVDELDTCPVIQECRSAEFLEANSPRVAPQTPVYIDSDGDIAHGFMIEDPLTGAMLDIHDGVSTLHRLDDSDASRFNAESAYRPTKVEADSYG</sequence>
<evidence type="ECO:0000313" key="3">
    <source>
        <dbReference type="Proteomes" id="UP000553632"/>
    </source>
</evidence>
<protein>
    <submittedName>
        <fullName evidence="2">Uncharacterized protein</fullName>
    </submittedName>
</protein>
<proteinExistence type="predicted"/>
<comment type="caution">
    <text evidence="2">The sequence shown here is derived from an EMBL/GenBank/DDBJ whole genome shotgun (WGS) entry which is preliminary data.</text>
</comment>
<reference evidence="2 3" key="1">
    <citation type="submission" date="2020-04" db="EMBL/GenBank/DDBJ databases">
        <title>Perkinsus olseni comparative genomics.</title>
        <authorList>
            <person name="Bogema D.R."/>
        </authorList>
    </citation>
    <scope>NUCLEOTIDE SEQUENCE [LARGE SCALE GENOMIC DNA]</scope>
    <source>
        <strain evidence="2 3">ATCC PRA-207</strain>
    </source>
</reference>
<evidence type="ECO:0000313" key="2">
    <source>
        <dbReference type="EMBL" id="KAF4724094.1"/>
    </source>
</evidence>
<dbReference type="Proteomes" id="UP000553632">
    <property type="component" value="Unassembled WGS sequence"/>
</dbReference>
<name>A0A7J6RTN6_PEROL</name>
<organism evidence="2 3">
    <name type="scientific">Perkinsus olseni</name>
    <name type="common">Perkinsus atlanticus</name>
    <dbReference type="NCBI Taxonomy" id="32597"/>
    <lineage>
        <taxon>Eukaryota</taxon>
        <taxon>Sar</taxon>
        <taxon>Alveolata</taxon>
        <taxon>Perkinsozoa</taxon>
        <taxon>Perkinsea</taxon>
        <taxon>Perkinsida</taxon>
        <taxon>Perkinsidae</taxon>
        <taxon>Perkinsus</taxon>
    </lineage>
</organism>
<gene>
    <name evidence="2" type="ORF">FOZ63_000935</name>
</gene>
<feature type="region of interest" description="Disordered" evidence="1">
    <location>
        <begin position="1"/>
        <end position="100"/>
    </location>
</feature>
<dbReference type="EMBL" id="JABANO010023094">
    <property type="protein sequence ID" value="KAF4724094.1"/>
    <property type="molecule type" value="Genomic_DNA"/>
</dbReference>
<feature type="compositionally biased region" description="Low complexity" evidence="1">
    <location>
        <begin position="24"/>
        <end position="45"/>
    </location>
</feature>
<feature type="compositionally biased region" description="Pro residues" evidence="1">
    <location>
        <begin position="70"/>
        <end position="84"/>
    </location>
</feature>
<keyword evidence="3" id="KW-1185">Reference proteome</keyword>
<evidence type="ECO:0000256" key="1">
    <source>
        <dbReference type="SAM" id="MobiDB-lite"/>
    </source>
</evidence>
<feature type="region of interest" description="Disordered" evidence="1">
    <location>
        <begin position="165"/>
        <end position="188"/>
    </location>
</feature>
<dbReference type="AlphaFoldDB" id="A0A7J6RTN6"/>
<accession>A0A7J6RTN6</accession>